<evidence type="ECO:0000313" key="2">
    <source>
        <dbReference type="Proteomes" id="UP001374599"/>
    </source>
</evidence>
<organism evidence="1 2">
    <name type="scientific">Vallitalea maricola</name>
    <dbReference type="NCBI Taxonomy" id="3074433"/>
    <lineage>
        <taxon>Bacteria</taxon>
        <taxon>Bacillati</taxon>
        <taxon>Bacillota</taxon>
        <taxon>Clostridia</taxon>
        <taxon>Lachnospirales</taxon>
        <taxon>Vallitaleaceae</taxon>
        <taxon>Vallitalea</taxon>
    </lineage>
</organism>
<evidence type="ECO:0000313" key="1">
    <source>
        <dbReference type="EMBL" id="GMQ65336.1"/>
    </source>
</evidence>
<name>A0ACB5UQW1_9FIRM</name>
<reference evidence="1" key="1">
    <citation type="submission" date="2023-09" db="EMBL/GenBank/DDBJ databases">
        <title>Vallitalea sediminicola and Vallitalea maricola sp. nov., anaerobic bacteria isolated from marine sediment.</title>
        <authorList>
            <person name="Hirano S."/>
            <person name="Maeda A."/>
            <person name="Terahara T."/>
            <person name="Mori K."/>
            <person name="Hamada M."/>
            <person name="Matsumoto R."/>
            <person name="Kobayashi T."/>
        </authorList>
    </citation>
    <scope>NUCLEOTIDE SEQUENCE</scope>
    <source>
        <strain evidence="1">AN17-2</strain>
    </source>
</reference>
<protein>
    <submittedName>
        <fullName evidence="1">Methyl-accepting chemotaxis protein</fullName>
    </submittedName>
</protein>
<accession>A0ACB5UQW1</accession>
<sequence length="495" mass="55923">MIINKNCKENRAIIDYLEGYLNGKNEPNLPQNISKKKNQAILNLIEVLIENDENVAIQLNKLLNQSIRLSNFDVTMTYISNHLKYFSSELADNSQSNMSMVEEITASMNEVEGAIKQQTYTMKELNKQSNELIKVNNQNMAQLSEINQIKNHVVKDAKDLSEKIGILESYSDEVDEIVNGVAMIADQTNLLALNASIEAARAGEQGRGFAVVAEEIRKLAEDTKSKLSNMTNFMEGIRSNARACRLSVDHTINSTNDISTQLDEINQAFGNNVKKLDKTVNSIGEFSEIMEQINSASEDIAAAMQMVATDSDSISNMASKISDDSEAAFELAKNTKDIDVEITKVVNDLTEVVNNSLTPISNEEIKMRILQAIESHNKWLELLKNMANTMEIKAIQKDDKRCSFGHFYHSLKVENPIIRDIWEKIDNLHHALHQKAFDVIAAIEENNQNKAYNDYKEAESYSVTFKKYFNEVLQKISLLNDNGEEVFQRNFSNQN</sequence>
<proteinExistence type="predicted"/>
<gene>
    <name evidence="1" type="ORF">AN2V17_45800</name>
</gene>
<keyword evidence="2" id="KW-1185">Reference proteome</keyword>
<dbReference type="Proteomes" id="UP001374599">
    <property type="component" value="Unassembled WGS sequence"/>
</dbReference>
<comment type="caution">
    <text evidence="1">The sequence shown here is derived from an EMBL/GenBank/DDBJ whole genome shotgun (WGS) entry which is preliminary data.</text>
</comment>
<dbReference type="EMBL" id="BTPU01000121">
    <property type="protein sequence ID" value="GMQ65336.1"/>
    <property type="molecule type" value="Genomic_DNA"/>
</dbReference>